<evidence type="ECO:0000313" key="1">
    <source>
        <dbReference type="EMBL" id="QMW23047.1"/>
    </source>
</evidence>
<proteinExistence type="predicted"/>
<sequence>MATFNPDVPVVQADPTVEVTVGAANPLPLGANRFRLVAVDDSGNESDPAFLDVIVQDVGRPTAVLDMVDGNGRRIDPRVAAGASFRLSGARSSDEAPGRIVEYRFTLLSRD</sequence>
<keyword evidence="2" id="KW-1185">Reference proteome</keyword>
<dbReference type="EMBL" id="CP059851">
    <property type="protein sequence ID" value="QMW23047.1"/>
    <property type="molecule type" value="Genomic_DNA"/>
</dbReference>
<dbReference type="AlphaFoldDB" id="A0A7G5II55"/>
<dbReference type="RefSeq" id="WP_182296509.1">
    <property type="nucleotide sequence ID" value="NZ_CP059851.1"/>
</dbReference>
<accession>A0A7G5II55</accession>
<dbReference type="KEGG" id="sand:H3309_00580"/>
<gene>
    <name evidence="1" type="ORF">H3309_00580</name>
</gene>
<protein>
    <submittedName>
        <fullName evidence="1">Uncharacterized protein</fullName>
    </submittedName>
</protein>
<organism evidence="1 2">
    <name type="scientific">Sandaracinobacteroides saxicola</name>
    <dbReference type="NCBI Taxonomy" id="2759707"/>
    <lineage>
        <taxon>Bacteria</taxon>
        <taxon>Pseudomonadati</taxon>
        <taxon>Pseudomonadota</taxon>
        <taxon>Alphaproteobacteria</taxon>
        <taxon>Sphingomonadales</taxon>
        <taxon>Sphingosinicellaceae</taxon>
        <taxon>Sandaracinobacteroides</taxon>
    </lineage>
</organism>
<evidence type="ECO:0000313" key="2">
    <source>
        <dbReference type="Proteomes" id="UP000515292"/>
    </source>
</evidence>
<name>A0A7G5II55_9SPHN</name>
<dbReference type="Proteomes" id="UP000515292">
    <property type="component" value="Chromosome"/>
</dbReference>
<reference evidence="1 2" key="1">
    <citation type="submission" date="2020-07" db="EMBL/GenBank/DDBJ databases">
        <title>Complete genome sequence for Sandaracinobacter sp. M6.</title>
        <authorList>
            <person name="Tang Y."/>
            <person name="Liu Q."/>
            <person name="Guo Z."/>
            <person name="Lei P."/>
            <person name="Huang B."/>
        </authorList>
    </citation>
    <scope>NUCLEOTIDE SEQUENCE [LARGE SCALE GENOMIC DNA]</scope>
    <source>
        <strain evidence="1 2">M6</strain>
    </source>
</reference>